<accession>A0AAW0AXJ5</accession>
<keyword evidence="1 2" id="KW-0732">Signal</keyword>
<name>A0AAW0AXJ5_9AGAR</name>
<evidence type="ECO:0008006" key="5">
    <source>
        <dbReference type="Google" id="ProtNLM"/>
    </source>
</evidence>
<organism evidence="3 4">
    <name type="scientific">Favolaschia claudopus</name>
    <dbReference type="NCBI Taxonomy" id="2862362"/>
    <lineage>
        <taxon>Eukaryota</taxon>
        <taxon>Fungi</taxon>
        <taxon>Dikarya</taxon>
        <taxon>Basidiomycota</taxon>
        <taxon>Agaricomycotina</taxon>
        <taxon>Agaricomycetes</taxon>
        <taxon>Agaricomycetidae</taxon>
        <taxon>Agaricales</taxon>
        <taxon>Marasmiineae</taxon>
        <taxon>Mycenaceae</taxon>
        <taxon>Favolaschia</taxon>
    </lineage>
</organism>
<feature type="signal peptide" evidence="2">
    <location>
        <begin position="1"/>
        <end position="20"/>
    </location>
</feature>
<dbReference type="PANTHER" id="PTHR31836">
    <property type="match status" value="1"/>
</dbReference>
<evidence type="ECO:0000256" key="1">
    <source>
        <dbReference type="ARBA" id="ARBA00022729"/>
    </source>
</evidence>
<evidence type="ECO:0000256" key="2">
    <source>
        <dbReference type="SAM" id="SignalP"/>
    </source>
</evidence>
<dbReference type="InterPro" id="IPR051477">
    <property type="entry name" value="Expansin_CellWall"/>
</dbReference>
<dbReference type="PANTHER" id="PTHR31836:SF28">
    <property type="entry name" value="SRCR DOMAIN-CONTAINING PROTEIN-RELATED"/>
    <property type="match status" value="1"/>
</dbReference>
<dbReference type="SUPFAM" id="SSF50685">
    <property type="entry name" value="Barwin-like endoglucanases"/>
    <property type="match status" value="1"/>
</dbReference>
<dbReference type="Proteomes" id="UP001362999">
    <property type="component" value="Unassembled WGS sequence"/>
</dbReference>
<dbReference type="EMBL" id="JAWWNJ010000047">
    <property type="protein sequence ID" value="KAK7017732.1"/>
    <property type="molecule type" value="Genomic_DNA"/>
</dbReference>
<comment type="caution">
    <text evidence="3">The sequence shown here is derived from an EMBL/GenBank/DDBJ whole genome shotgun (WGS) entry which is preliminary data.</text>
</comment>
<evidence type="ECO:0000313" key="3">
    <source>
        <dbReference type="EMBL" id="KAK7017732.1"/>
    </source>
</evidence>
<dbReference type="Gene3D" id="2.40.40.10">
    <property type="entry name" value="RlpA-like domain"/>
    <property type="match status" value="1"/>
</dbReference>
<proteinExistence type="predicted"/>
<keyword evidence="4" id="KW-1185">Reference proteome</keyword>
<evidence type="ECO:0000313" key="4">
    <source>
        <dbReference type="Proteomes" id="UP001362999"/>
    </source>
</evidence>
<feature type="chain" id="PRO_5043821834" description="RlpA-like protein double-psi beta-barrel domain-containing protein" evidence="2">
    <location>
        <begin position="21"/>
        <end position="123"/>
    </location>
</feature>
<reference evidence="3 4" key="1">
    <citation type="journal article" date="2024" name="J Genomics">
        <title>Draft genome sequencing and assembly of Favolaschia claudopus CIRM-BRFM 2984 isolated from oak limbs.</title>
        <authorList>
            <person name="Navarro D."/>
            <person name="Drula E."/>
            <person name="Chaduli D."/>
            <person name="Cazenave R."/>
            <person name="Ahrendt S."/>
            <person name="Wang J."/>
            <person name="Lipzen A."/>
            <person name="Daum C."/>
            <person name="Barry K."/>
            <person name="Grigoriev I.V."/>
            <person name="Favel A."/>
            <person name="Rosso M.N."/>
            <person name="Martin F."/>
        </authorList>
    </citation>
    <scope>NUCLEOTIDE SEQUENCE [LARGE SCALE GENOMIC DNA]</scope>
    <source>
        <strain evidence="3 4">CIRM-BRFM 2984</strain>
    </source>
</reference>
<gene>
    <name evidence="3" type="ORF">R3P38DRAFT_1314471</name>
</gene>
<dbReference type="AlphaFoldDB" id="A0AAW0AXJ5"/>
<sequence length="123" mass="12873">MHSFAYMLPVLLSLCSFSTAANVERVATTLGQASLLVSNGAVRECGTVILNSDLSMTLPSASWAGGSNCGHEVTVKFEGRSVQLKVAGECPVCIASQIEMTDAAFDALGVSERGMPTVTWSLD</sequence>
<dbReference type="CDD" id="cd22191">
    <property type="entry name" value="DPBB_RlpA_EXP_N-like"/>
    <property type="match status" value="1"/>
</dbReference>
<protein>
    <recommendedName>
        <fullName evidence="5">RlpA-like protein double-psi beta-barrel domain-containing protein</fullName>
    </recommendedName>
</protein>
<dbReference type="InterPro" id="IPR036908">
    <property type="entry name" value="RlpA-like_sf"/>
</dbReference>